<dbReference type="Gene3D" id="6.20.50.110">
    <property type="entry name" value="Methyltransferase, zinc-binding domain"/>
    <property type="match status" value="1"/>
</dbReference>
<organism evidence="3 4">
    <name type="scientific">Methylocystis bryophila</name>
    <dbReference type="NCBI Taxonomy" id="655015"/>
    <lineage>
        <taxon>Bacteria</taxon>
        <taxon>Pseudomonadati</taxon>
        <taxon>Pseudomonadota</taxon>
        <taxon>Alphaproteobacteria</taxon>
        <taxon>Hyphomicrobiales</taxon>
        <taxon>Methylocystaceae</taxon>
        <taxon>Methylocystis</taxon>
    </lineage>
</organism>
<reference evidence="3 4" key="1">
    <citation type="submission" date="2017-02" db="EMBL/GenBank/DDBJ databases">
        <authorList>
            <person name="Peterson S.W."/>
        </authorList>
    </citation>
    <scope>NUCLEOTIDE SEQUENCE [LARGE SCALE GENOMIC DNA]</scope>
    <source>
        <strain evidence="3 4">S285</strain>
    </source>
</reference>
<dbReference type="STRING" id="655015.B1812_21465"/>
<feature type="domain" description="C-methyltransferase" evidence="2">
    <location>
        <begin position="251"/>
        <end position="409"/>
    </location>
</feature>
<keyword evidence="3" id="KW-0489">Methyltransferase</keyword>
<feature type="domain" description="Methyltransferase putative zinc binding" evidence="1">
    <location>
        <begin position="11"/>
        <end position="72"/>
    </location>
</feature>
<proteinExistence type="predicted"/>
<dbReference type="OrthoDB" id="9815644at2"/>
<sequence length="416" mass="46558">MTERFKHRTACRLCDSSSLELVLPIRPSPIGDAFVPKERLHEEQELFPLDCYLCAECGHLQNLDVVNPEILFRDYTYRTSVSLGLVEHFRQYAESALKELEIAPGGLVVEIGSNDGSLLRAFQAHGMRVIGVDPAREIAEQATQNGVPTVPEFFNATIANDIRAAHGSAALICANNVFAHMDDMSEVTAGIRKLLADQGVFIFEVSYIVDMIDNMVFDTIYHEHVSHHALTPLERFLNRHDMTIFDVARMPTKGGSIRVFAQPLSTPTRPISERLKMLLAEEARREIVKPGVYREWFKLIEKRKRDVLDYVDGMIRAGKTVAGYGASTTTTTLLYHFELESRLKFIVDDNPLKQGMFSPGAHLPVYPPSALTELKADAAVILAWIYAKPIIERNQAFLSGGGQFLAPLPETRVIAY</sequence>
<dbReference type="InterPro" id="IPR013691">
    <property type="entry name" value="MeTrfase_14"/>
</dbReference>
<accession>A0A1W6N092</accession>
<dbReference type="InterPro" id="IPR013630">
    <property type="entry name" value="Methyltransf_Zn-bd_dom_put"/>
</dbReference>
<dbReference type="Pfam" id="PF13489">
    <property type="entry name" value="Methyltransf_23"/>
    <property type="match status" value="1"/>
</dbReference>
<dbReference type="Pfam" id="PF08421">
    <property type="entry name" value="Methyltransf_13"/>
    <property type="match status" value="1"/>
</dbReference>
<dbReference type="Gene3D" id="3.40.50.150">
    <property type="entry name" value="Vaccinia Virus protein VP39"/>
    <property type="match status" value="1"/>
</dbReference>
<dbReference type="Gene3D" id="3.40.50.720">
    <property type="entry name" value="NAD(P)-binding Rossmann-like Domain"/>
    <property type="match status" value="1"/>
</dbReference>
<dbReference type="SUPFAM" id="SSF53335">
    <property type="entry name" value="S-adenosyl-L-methionine-dependent methyltransferases"/>
    <property type="match status" value="1"/>
</dbReference>
<keyword evidence="3" id="KW-0808">Transferase</keyword>
<dbReference type="InterPro" id="IPR038576">
    <property type="entry name" value="Methyltransf_Zn-bd_dom_put_sf"/>
</dbReference>
<dbReference type="EMBL" id="CP019948">
    <property type="protein sequence ID" value="ARN83223.1"/>
    <property type="molecule type" value="Genomic_DNA"/>
</dbReference>
<evidence type="ECO:0000259" key="1">
    <source>
        <dbReference type="Pfam" id="PF08421"/>
    </source>
</evidence>
<evidence type="ECO:0000313" key="3">
    <source>
        <dbReference type="EMBL" id="ARN83223.1"/>
    </source>
</evidence>
<dbReference type="GO" id="GO:0008168">
    <property type="term" value="F:methyltransferase activity"/>
    <property type="evidence" value="ECO:0007669"/>
    <property type="project" value="UniProtKB-KW"/>
</dbReference>
<evidence type="ECO:0000313" key="4">
    <source>
        <dbReference type="Proteomes" id="UP000193978"/>
    </source>
</evidence>
<dbReference type="RefSeq" id="WP_085773380.1">
    <property type="nucleotide sequence ID" value="NZ_AP027149.1"/>
</dbReference>
<protein>
    <submittedName>
        <fullName evidence="3">D-mycarose 3-C-methyltransferase</fullName>
    </submittedName>
</protein>
<dbReference type="Proteomes" id="UP000193978">
    <property type="component" value="Chromosome"/>
</dbReference>
<dbReference type="GO" id="GO:0032259">
    <property type="term" value="P:methylation"/>
    <property type="evidence" value="ECO:0007669"/>
    <property type="project" value="UniProtKB-KW"/>
</dbReference>
<dbReference type="InterPro" id="IPR029063">
    <property type="entry name" value="SAM-dependent_MTases_sf"/>
</dbReference>
<dbReference type="CDD" id="cd02440">
    <property type="entry name" value="AdoMet_MTases"/>
    <property type="match status" value="1"/>
</dbReference>
<evidence type="ECO:0000259" key="2">
    <source>
        <dbReference type="Pfam" id="PF08484"/>
    </source>
</evidence>
<keyword evidence="4" id="KW-1185">Reference proteome</keyword>
<dbReference type="AlphaFoldDB" id="A0A1W6N092"/>
<dbReference type="PANTHER" id="PTHR43861:SF5">
    <property type="entry name" value="BLL5978 PROTEIN"/>
    <property type="match status" value="1"/>
</dbReference>
<dbReference type="KEGG" id="mbry:B1812_21465"/>
<gene>
    <name evidence="3" type="ORF">B1812_21465</name>
</gene>
<name>A0A1W6N092_9HYPH</name>
<dbReference type="PANTHER" id="PTHR43861">
    <property type="entry name" value="TRANS-ACONITATE 2-METHYLTRANSFERASE-RELATED"/>
    <property type="match status" value="1"/>
</dbReference>
<dbReference type="Pfam" id="PF08484">
    <property type="entry name" value="Methyltransf_14"/>
    <property type="match status" value="1"/>
</dbReference>